<evidence type="ECO:0000313" key="2">
    <source>
        <dbReference type="EMBL" id="ALA45372.1"/>
    </source>
</evidence>
<organism evidence="2 3">
    <name type="scientific">Enterobacter phage phiEap-3</name>
    <dbReference type="NCBI Taxonomy" id="1682394"/>
    <lineage>
        <taxon>Viruses</taxon>
        <taxon>Duplodnaviria</taxon>
        <taxon>Heunggongvirae</taxon>
        <taxon>Uroviricota</taxon>
        <taxon>Caudoviricetes</taxon>
        <taxon>Pantevenvirales</taxon>
        <taxon>Straboviridae</taxon>
        <taxon>Slopekvirus</taxon>
        <taxon>Slopekvirus eap3</taxon>
    </lineage>
</organism>
<reference evidence="2 3" key="1">
    <citation type="submission" date="2015-07" db="EMBL/GenBank/DDBJ databases">
        <title>Enterobacter aerogenes phage phiEap-3.</title>
        <authorList>
            <person name="Zhao X."/>
        </authorList>
    </citation>
    <scope>NUCLEOTIDE SEQUENCE [LARGE SCALE GENOMIC DNA]</scope>
</reference>
<keyword evidence="3" id="KW-1185">Reference proteome</keyword>
<proteinExistence type="predicted"/>
<sequence length="175" mass="19827">MAISGPLVGSSAVNETGQRSMIQAAAVVRLGTPFYMSQLIGRSKWHFTFVPQERWYNNTRWRGVWRKGADTNVWYNISDSAYTIVGDYNGKQIGTIGAVGDVIENGSNLTIFDGPNRNVRILFTRVDNNQQWTFDFRISSYMRDGFRNYDAMSRDWYGFLNANVGVTISGIITEI</sequence>
<dbReference type="Pfam" id="PF21721">
    <property type="entry name" value="Gp38_N"/>
    <property type="match status" value="1"/>
</dbReference>
<feature type="domain" description="Phage tail fibre adhesin Gp38 N-terminal" evidence="1">
    <location>
        <begin position="1"/>
        <end position="40"/>
    </location>
</feature>
<evidence type="ECO:0000313" key="3">
    <source>
        <dbReference type="Proteomes" id="UP000225536"/>
    </source>
</evidence>
<dbReference type="EMBL" id="KT321315">
    <property type="protein sequence ID" value="ALA45372.1"/>
    <property type="molecule type" value="Genomic_DNA"/>
</dbReference>
<dbReference type="InterPro" id="IPR048291">
    <property type="entry name" value="Gp38_N"/>
</dbReference>
<accession>A0A0K2FHP1</accession>
<dbReference type="Proteomes" id="UP000225536">
    <property type="component" value="Segment"/>
</dbReference>
<evidence type="ECO:0000259" key="1">
    <source>
        <dbReference type="Pfam" id="PF21721"/>
    </source>
</evidence>
<protein>
    <submittedName>
        <fullName evidence="2">Distal long tail fiber assembly catalyst</fullName>
    </submittedName>
</protein>
<name>A0A0K2FHP1_9CAUD</name>
<gene>
    <name evidence="2" type="ORF">ADS69_00267</name>
</gene>